<dbReference type="Proteomes" id="UP000015520">
    <property type="component" value="Unassembled WGS sequence"/>
</dbReference>
<dbReference type="InterPro" id="IPR032711">
    <property type="entry name" value="SoxY"/>
</dbReference>
<feature type="signal peptide" evidence="1">
    <location>
        <begin position="1"/>
        <end position="26"/>
    </location>
</feature>
<dbReference type="EMBL" id="AUPZ01000002">
    <property type="protein sequence ID" value="EQB40610.1"/>
    <property type="molecule type" value="Genomic_DNA"/>
</dbReference>
<dbReference type="eggNOG" id="COG5501">
    <property type="taxonomic scope" value="Bacteria"/>
</dbReference>
<dbReference type="PIRSF" id="PIRSF010312">
    <property type="entry name" value="Sulphur_oxidation_SoxY"/>
    <property type="match status" value="1"/>
</dbReference>
<evidence type="ECO:0000256" key="1">
    <source>
        <dbReference type="SAM" id="SignalP"/>
    </source>
</evidence>
<feature type="domain" description="Ig-like SoxY" evidence="2">
    <location>
        <begin position="46"/>
        <end position="155"/>
    </location>
</feature>
<proteinExistence type="predicted"/>
<dbReference type="RefSeq" id="WP_021286690.1">
    <property type="nucleotide sequence ID" value="NZ_AUPZ01000002.1"/>
</dbReference>
<dbReference type="Pfam" id="PF13501">
    <property type="entry name" value="SoxY"/>
    <property type="match status" value="1"/>
</dbReference>
<dbReference type="PATRIC" id="fig|1172190.3.peg.399"/>
<dbReference type="NCBIfam" id="TIGR04488">
    <property type="entry name" value="SoxY_true_GGCGG"/>
    <property type="match status" value="1"/>
</dbReference>
<dbReference type="OrthoDB" id="9798154at2"/>
<dbReference type="Gene3D" id="2.60.40.2470">
    <property type="entry name" value="SoxY domain"/>
    <property type="match status" value="1"/>
</dbReference>
<keyword evidence="4" id="KW-1185">Reference proteome</keyword>
<dbReference type="InterPro" id="IPR016568">
    <property type="entry name" value="Sulphur_oxidation_SoxY"/>
</dbReference>
<feature type="chain" id="PRO_5004578098" evidence="1">
    <location>
        <begin position="27"/>
        <end position="156"/>
    </location>
</feature>
<gene>
    <name evidence="3" type="ORF">M947_02045</name>
</gene>
<dbReference type="AlphaFoldDB" id="T0JHL9"/>
<dbReference type="InterPro" id="IPR038162">
    <property type="entry name" value="SoxY_sf"/>
</dbReference>
<name>T0JHL9_9BACT</name>
<keyword evidence="1" id="KW-0732">Signal</keyword>
<organism evidence="3 4">
    <name type="scientific">Sulfurimonas hongkongensis</name>
    <dbReference type="NCBI Taxonomy" id="1172190"/>
    <lineage>
        <taxon>Bacteria</taxon>
        <taxon>Pseudomonadati</taxon>
        <taxon>Campylobacterota</taxon>
        <taxon>Epsilonproteobacteria</taxon>
        <taxon>Campylobacterales</taxon>
        <taxon>Sulfurimonadaceae</taxon>
        <taxon>Sulfurimonas</taxon>
    </lineage>
</organism>
<evidence type="ECO:0000313" key="3">
    <source>
        <dbReference type="EMBL" id="EQB40610.1"/>
    </source>
</evidence>
<comment type="caution">
    <text evidence="3">The sequence shown here is derived from an EMBL/GenBank/DDBJ whole genome shotgun (WGS) entry which is preliminary data.</text>
</comment>
<protein>
    <submittedName>
        <fullName evidence="3">Sulfur oxidation protein SoxY</fullName>
    </submittedName>
</protein>
<sequence length="156" mass="16243">MQRRDFFKQLGAVATIAAISPAISFAAEAKGPKSPNALSYKAAVDAITGKKGATESSKVKLKVPEIAENGAVVPVTVEVESPMTDSDYVKAIHILATKNANTRCIDVYLTPANGKAMFATRIKLGDTQDVAAVVELSDGTFLTASQNVKVTIGGCG</sequence>
<evidence type="ECO:0000259" key="2">
    <source>
        <dbReference type="Pfam" id="PF13501"/>
    </source>
</evidence>
<reference evidence="3 4" key="1">
    <citation type="submission" date="2013-07" db="EMBL/GenBank/DDBJ databases">
        <title>Sulfurimonas hongkongensis AST-10 Genome Sequencing.</title>
        <authorList>
            <person name="Cai L."/>
            <person name="Zhang T."/>
        </authorList>
    </citation>
    <scope>NUCLEOTIDE SEQUENCE [LARGE SCALE GENOMIC DNA]</scope>
    <source>
        <strain evidence="3 4">AST-10</strain>
    </source>
</reference>
<evidence type="ECO:0000313" key="4">
    <source>
        <dbReference type="Proteomes" id="UP000015520"/>
    </source>
</evidence>
<accession>T0JHL9</accession>
<dbReference type="STRING" id="1172190.M947_02045"/>